<feature type="transmembrane region" description="Helical" evidence="1">
    <location>
        <begin position="28"/>
        <end position="50"/>
    </location>
</feature>
<keyword evidence="1" id="KW-1133">Transmembrane helix</keyword>
<dbReference type="InterPro" id="IPR007403">
    <property type="entry name" value="DUF456"/>
</dbReference>
<feature type="transmembrane region" description="Helical" evidence="1">
    <location>
        <begin position="154"/>
        <end position="179"/>
    </location>
</feature>
<feature type="transmembrane region" description="Helical" evidence="1">
    <location>
        <begin position="113"/>
        <end position="142"/>
    </location>
</feature>
<organism evidence="2">
    <name type="scientific">bioreactor metagenome</name>
    <dbReference type="NCBI Taxonomy" id="1076179"/>
    <lineage>
        <taxon>unclassified sequences</taxon>
        <taxon>metagenomes</taxon>
        <taxon>ecological metagenomes</taxon>
    </lineage>
</organism>
<proteinExistence type="predicted"/>
<dbReference type="PANTHER" id="PTHR39165:SF1">
    <property type="entry name" value="DUF456 DOMAIN-CONTAINING PROTEIN"/>
    <property type="match status" value="1"/>
</dbReference>
<dbReference type="EMBL" id="VSSQ01001013">
    <property type="protein sequence ID" value="MPM04147.1"/>
    <property type="molecule type" value="Genomic_DNA"/>
</dbReference>
<accession>A0A644WKN8</accession>
<evidence type="ECO:0008006" key="3">
    <source>
        <dbReference type="Google" id="ProtNLM"/>
    </source>
</evidence>
<keyword evidence="1" id="KW-0812">Transmembrane</keyword>
<evidence type="ECO:0000256" key="1">
    <source>
        <dbReference type="SAM" id="Phobius"/>
    </source>
</evidence>
<feature type="transmembrane region" description="Helical" evidence="1">
    <location>
        <begin position="71"/>
        <end position="93"/>
    </location>
</feature>
<name>A0A644WKN8_9ZZZZ</name>
<protein>
    <recommendedName>
        <fullName evidence="3">DUF456 domain-containing protein</fullName>
    </recommendedName>
</protein>
<evidence type="ECO:0000313" key="2">
    <source>
        <dbReference type="EMBL" id="MPM04147.1"/>
    </source>
</evidence>
<dbReference type="Pfam" id="PF04306">
    <property type="entry name" value="DUF456"/>
    <property type="match status" value="1"/>
</dbReference>
<keyword evidence="1" id="KW-0472">Membrane</keyword>
<sequence>MVEILYVCINQPTMEFLSILISIPWTDILWIVLGTILTIVGILGCFLPVIPGPPLSFVALLLLQLKEEPPFSLTFLLIMAGVTILVTVLDYVVPVAGAKRFGASKAGVWGSTIGLILGIFILPPWGIIIMPFVGALIGEFIVGKKSKQAFKAAWGTFLGFLTGVLLKLIASGVMAFYFFSNII</sequence>
<dbReference type="AlphaFoldDB" id="A0A644WKN8"/>
<reference evidence="2" key="1">
    <citation type="submission" date="2019-08" db="EMBL/GenBank/DDBJ databases">
        <authorList>
            <person name="Kucharzyk K."/>
            <person name="Murdoch R.W."/>
            <person name="Higgins S."/>
            <person name="Loffler F."/>
        </authorList>
    </citation>
    <scope>NUCLEOTIDE SEQUENCE</scope>
</reference>
<gene>
    <name evidence="2" type="ORF">SDC9_50419</name>
</gene>
<comment type="caution">
    <text evidence="2">The sequence shown here is derived from an EMBL/GenBank/DDBJ whole genome shotgun (WGS) entry which is preliminary data.</text>
</comment>
<dbReference type="PANTHER" id="PTHR39165">
    <property type="entry name" value="IG HYPOTHETICAL 17883"/>
    <property type="match status" value="1"/>
</dbReference>